<evidence type="ECO:0000256" key="4">
    <source>
        <dbReference type="ARBA" id="ARBA00022692"/>
    </source>
</evidence>
<dbReference type="PANTHER" id="PTHR43163:SF3">
    <property type="entry name" value="PEPTIDE ABC TRANSPORTER PERMEASE PROTEIN"/>
    <property type="match status" value="1"/>
</dbReference>
<evidence type="ECO:0000256" key="6">
    <source>
        <dbReference type="ARBA" id="ARBA00023136"/>
    </source>
</evidence>
<dbReference type="PANTHER" id="PTHR43163">
    <property type="entry name" value="DIPEPTIDE TRANSPORT SYSTEM PERMEASE PROTEIN DPPB-RELATED"/>
    <property type="match status" value="1"/>
</dbReference>
<dbReference type="RefSeq" id="WP_386424815.1">
    <property type="nucleotide sequence ID" value="NZ_JBHSBB010000001.1"/>
</dbReference>
<comment type="caution">
    <text evidence="9">The sequence shown here is derived from an EMBL/GenBank/DDBJ whole genome shotgun (WGS) entry which is preliminary data.</text>
</comment>
<feature type="transmembrane region" description="Helical" evidence="7">
    <location>
        <begin position="175"/>
        <end position="197"/>
    </location>
</feature>
<evidence type="ECO:0000256" key="1">
    <source>
        <dbReference type="ARBA" id="ARBA00004651"/>
    </source>
</evidence>
<proteinExistence type="inferred from homology"/>
<evidence type="ECO:0000256" key="7">
    <source>
        <dbReference type="RuleBase" id="RU363032"/>
    </source>
</evidence>
<sequence>MRHFLLRRLAAVPVTLLVLSFVVFAATRILPGDVGRVVLGREASDASVRQLDRQLGLDQPLVAQYGHWLGRFLTGDWGTSYILHTPVRGLLLGRLDHTLPLALTAFAVLVPVALGLGVLAGLRHGRPLDRVISTVGLALGATPEFVTGIVLLLVFSVRAHWLPASAQTDPGHGGLWATLRHFALPVAALVLVCLGYVSRHVRAGTIAVLDSPHVRAARLRGFSGSRVVLRHVLRNAVVPATSALGVQLQYLMGGVVVVELLFNYPGVGALLLQSATAKDVPTLQATAMVLGVLYMLVVLLADVVYRLLDPRVRLGEAA</sequence>
<dbReference type="InterPro" id="IPR035906">
    <property type="entry name" value="MetI-like_sf"/>
</dbReference>
<evidence type="ECO:0000256" key="2">
    <source>
        <dbReference type="ARBA" id="ARBA00022448"/>
    </source>
</evidence>
<keyword evidence="6 7" id="KW-0472">Membrane</keyword>
<organism evidence="9 10">
    <name type="scientific">Streptomyces polygonati</name>
    <dbReference type="NCBI Taxonomy" id="1617087"/>
    <lineage>
        <taxon>Bacteria</taxon>
        <taxon>Bacillati</taxon>
        <taxon>Actinomycetota</taxon>
        <taxon>Actinomycetes</taxon>
        <taxon>Kitasatosporales</taxon>
        <taxon>Streptomycetaceae</taxon>
        <taxon>Streptomyces</taxon>
    </lineage>
</organism>
<name>A0ABV8HD90_9ACTN</name>
<evidence type="ECO:0000256" key="3">
    <source>
        <dbReference type="ARBA" id="ARBA00022475"/>
    </source>
</evidence>
<keyword evidence="4 7" id="KW-0812">Transmembrane</keyword>
<comment type="subcellular location">
    <subcellularLocation>
        <location evidence="1 7">Cell membrane</location>
        <topology evidence="1 7">Multi-pass membrane protein</topology>
    </subcellularLocation>
</comment>
<dbReference type="CDD" id="cd06261">
    <property type="entry name" value="TM_PBP2"/>
    <property type="match status" value="1"/>
</dbReference>
<evidence type="ECO:0000313" key="10">
    <source>
        <dbReference type="Proteomes" id="UP001595765"/>
    </source>
</evidence>
<feature type="transmembrane region" description="Helical" evidence="7">
    <location>
        <begin position="101"/>
        <end position="122"/>
    </location>
</feature>
<evidence type="ECO:0000256" key="5">
    <source>
        <dbReference type="ARBA" id="ARBA00022989"/>
    </source>
</evidence>
<keyword evidence="3" id="KW-1003">Cell membrane</keyword>
<dbReference type="Pfam" id="PF19300">
    <property type="entry name" value="BPD_transp_1_N"/>
    <property type="match status" value="1"/>
</dbReference>
<dbReference type="SUPFAM" id="SSF161098">
    <property type="entry name" value="MetI-like"/>
    <property type="match status" value="1"/>
</dbReference>
<evidence type="ECO:0000259" key="8">
    <source>
        <dbReference type="PROSITE" id="PS50928"/>
    </source>
</evidence>
<dbReference type="Proteomes" id="UP001595765">
    <property type="component" value="Unassembled WGS sequence"/>
</dbReference>
<evidence type="ECO:0000313" key="9">
    <source>
        <dbReference type="EMBL" id="MFC4030018.1"/>
    </source>
</evidence>
<gene>
    <name evidence="9" type="ORF">ACFO3J_00875</name>
</gene>
<reference evidence="10" key="1">
    <citation type="journal article" date="2019" name="Int. J. Syst. Evol. Microbiol.">
        <title>The Global Catalogue of Microorganisms (GCM) 10K type strain sequencing project: providing services to taxonomists for standard genome sequencing and annotation.</title>
        <authorList>
            <consortium name="The Broad Institute Genomics Platform"/>
            <consortium name="The Broad Institute Genome Sequencing Center for Infectious Disease"/>
            <person name="Wu L."/>
            <person name="Ma J."/>
        </authorList>
    </citation>
    <scope>NUCLEOTIDE SEQUENCE [LARGE SCALE GENOMIC DNA]</scope>
    <source>
        <strain evidence="10">CGMCC 4.7237</strain>
    </source>
</reference>
<dbReference type="InterPro" id="IPR000515">
    <property type="entry name" value="MetI-like"/>
</dbReference>
<dbReference type="InterPro" id="IPR045621">
    <property type="entry name" value="BPD_transp_1_N"/>
</dbReference>
<keyword evidence="10" id="KW-1185">Reference proteome</keyword>
<feature type="transmembrane region" description="Helical" evidence="7">
    <location>
        <begin position="282"/>
        <end position="305"/>
    </location>
</feature>
<protein>
    <submittedName>
        <fullName evidence="9">ABC transporter permease</fullName>
    </submittedName>
</protein>
<dbReference type="Gene3D" id="1.10.3720.10">
    <property type="entry name" value="MetI-like"/>
    <property type="match status" value="1"/>
</dbReference>
<dbReference type="PROSITE" id="PS50928">
    <property type="entry name" value="ABC_TM1"/>
    <property type="match status" value="1"/>
</dbReference>
<keyword evidence="5 7" id="KW-1133">Transmembrane helix</keyword>
<keyword evidence="2 7" id="KW-0813">Transport</keyword>
<feature type="transmembrane region" description="Helical" evidence="7">
    <location>
        <begin position="236"/>
        <end position="262"/>
    </location>
</feature>
<feature type="transmembrane region" description="Helical" evidence="7">
    <location>
        <begin position="134"/>
        <end position="155"/>
    </location>
</feature>
<accession>A0ABV8HD90</accession>
<comment type="similarity">
    <text evidence="7">Belongs to the binding-protein-dependent transport system permease family.</text>
</comment>
<feature type="domain" description="ABC transmembrane type-1" evidence="8">
    <location>
        <begin position="95"/>
        <end position="305"/>
    </location>
</feature>
<dbReference type="Pfam" id="PF00528">
    <property type="entry name" value="BPD_transp_1"/>
    <property type="match status" value="1"/>
</dbReference>
<dbReference type="EMBL" id="JBHSBB010000001">
    <property type="protein sequence ID" value="MFC4030018.1"/>
    <property type="molecule type" value="Genomic_DNA"/>
</dbReference>